<evidence type="ECO:0000313" key="3">
    <source>
        <dbReference type="Proteomes" id="UP000325081"/>
    </source>
</evidence>
<keyword evidence="3" id="KW-1185">Reference proteome</keyword>
<gene>
    <name evidence="2" type="ORF">STAS_35631</name>
</gene>
<accession>A0A5A7RKW4</accession>
<feature type="compositionally biased region" description="Basic and acidic residues" evidence="1">
    <location>
        <begin position="60"/>
        <end position="78"/>
    </location>
</feature>
<evidence type="ECO:0000256" key="1">
    <source>
        <dbReference type="SAM" id="MobiDB-lite"/>
    </source>
</evidence>
<sequence length="115" mass="13139">MRHQGTNRRGREIPSPNQSPPPIPRTCKPPDFTRGRKGRKTHPPTVLSQSAESTKHSQRRERDRHQDKPGSRGDRRPGLADAGGGELIEIKVAQARVKLGKVYRRERELVKYFQL</sequence>
<reference evidence="3" key="1">
    <citation type="journal article" date="2019" name="Curr. Biol.">
        <title>Genome Sequence of Striga asiatica Provides Insight into the Evolution of Plant Parasitism.</title>
        <authorList>
            <person name="Yoshida S."/>
            <person name="Kim S."/>
            <person name="Wafula E.K."/>
            <person name="Tanskanen J."/>
            <person name="Kim Y.M."/>
            <person name="Honaas L."/>
            <person name="Yang Z."/>
            <person name="Spallek T."/>
            <person name="Conn C.E."/>
            <person name="Ichihashi Y."/>
            <person name="Cheong K."/>
            <person name="Cui S."/>
            <person name="Der J.P."/>
            <person name="Gundlach H."/>
            <person name="Jiao Y."/>
            <person name="Hori C."/>
            <person name="Ishida J.K."/>
            <person name="Kasahara H."/>
            <person name="Kiba T."/>
            <person name="Kim M.S."/>
            <person name="Koo N."/>
            <person name="Laohavisit A."/>
            <person name="Lee Y.H."/>
            <person name="Lumba S."/>
            <person name="McCourt P."/>
            <person name="Mortimer J.C."/>
            <person name="Mutuku J.M."/>
            <person name="Nomura T."/>
            <person name="Sasaki-Sekimoto Y."/>
            <person name="Seto Y."/>
            <person name="Wang Y."/>
            <person name="Wakatake T."/>
            <person name="Sakakibara H."/>
            <person name="Demura T."/>
            <person name="Yamaguchi S."/>
            <person name="Yoneyama K."/>
            <person name="Manabe R.I."/>
            <person name="Nelson D.C."/>
            <person name="Schulman A.H."/>
            <person name="Timko M.P."/>
            <person name="dePamphilis C.W."/>
            <person name="Choi D."/>
            <person name="Shirasu K."/>
        </authorList>
    </citation>
    <scope>NUCLEOTIDE SEQUENCE [LARGE SCALE GENOMIC DNA]</scope>
    <source>
        <strain evidence="3">cv. UVA1</strain>
    </source>
</reference>
<proteinExistence type="predicted"/>
<feature type="region of interest" description="Disordered" evidence="1">
    <location>
        <begin position="1"/>
        <end position="85"/>
    </location>
</feature>
<dbReference type="EMBL" id="BKCP01013625">
    <property type="protein sequence ID" value="GER57800.1"/>
    <property type="molecule type" value="Genomic_DNA"/>
</dbReference>
<comment type="caution">
    <text evidence="2">The sequence shown here is derived from an EMBL/GenBank/DDBJ whole genome shotgun (WGS) entry which is preliminary data.</text>
</comment>
<dbReference type="Proteomes" id="UP000325081">
    <property type="component" value="Unassembled WGS sequence"/>
</dbReference>
<protein>
    <submittedName>
        <fullName evidence="2">Voltage-dependent L-type calcium channel subunit alpha-1C</fullName>
    </submittedName>
</protein>
<dbReference type="AlphaFoldDB" id="A0A5A7RKW4"/>
<evidence type="ECO:0000313" key="2">
    <source>
        <dbReference type="EMBL" id="GER57800.1"/>
    </source>
</evidence>
<organism evidence="2 3">
    <name type="scientific">Striga asiatica</name>
    <name type="common">Asiatic witchweed</name>
    <name type="synonym">Buchnera asiatica</name>
    <dbReference type="NCBI Taxonomy" id="4170"/>
    <lineage>
        <taxon>Eukaryota</taxon>
        <taxon>Viridiplantae</taxon>
        <taxon>Streptophyta</taxon>
        <taxon>Embryophyta</taxon>
        <taxon>Tracheophyta</taxon>
        <taxon>Spermatophyta</taxon>
        <taxon>Magnoliopsida</taxon>
        <taxon>eudicotyledons</taxon>
        <taxon>Gunneridae</taxon>
        <taxon>Pentapetalae</taxon>
        <taxon>asterids</taxon>
        <taxon>lamiids</taxon>
        <taxon>Lamiales</taxon>
        <taxon>Orobanchaceae</taxon>
        <taxon>Buchnereae</taxon>
        <taxon>Striga</taxon>
    </lineage>
</organism>
<name>A0A5A7RKW4_STRAF</name>